<protein>
    <submittedName>
        <fullName evidence="2">Uncharacterized protein</fullName>
    </submittedName>
</protein>
<evidence type="ECO:0000313" key="3">
    <source>
        <dbReference type="Proteomes" id="UP000463939"/>
    </source>
</evidence>
<dbReference type="RefSeq" id="WP_162084691.1">
    <property type="nucleotide sequence ID" value="NZ_AP021881.1"/>
</dbReference>
<gene>
    <name evidence="2" type="ORF">SFSGTM_15390</name>
</gene>
<sequence>MTNIDELMEQNILQYEARQKHAQELFASARKLAGHGPEHDNERMQINCLAQEHDQLSKQLEQLKERRQLKIIQDKHIYEAGPMAVWDILAGDLEKLVERLTP</sequence>
<dbReference type="EMBL" id="AP021881">
    <property type="protein sequence ID" value="BBP00831.1"/>
    <property type="molecule type" value="Genomic_DNA"/>
</dbReference>
<reference evidence="3" key="1">
    <citation type="submission" date="2019-11" db="EMBL/GenBank/DDBJ databases">
        <title>Isolation and characterization of a novel species in the genus Sulfuriferula.</title>
        <authorList>
            <person name="Mochizuki J."/>
            <person name="Kojima H."/>
            <person name="Fukui M."/>
        </authorList>
    </citation>
    <scope>NUCLEOTIDE SEQUENCE [LARGE SCALE GENOMIC DNA]</scope>
    <source>
        <strain evidence="3">SGTM</strain>
    </source>
</reference>
<organism evidence="2 3">
    <name type="scientific">Sulfuriferula nivalis</name>
    <dbReference type="NCBI Taxonomy" id="2675298"/>
    <lineage>
        <taxon>Bacteria</taxon>
        <taxon>Pseudomonadati</taxon>
        <taxon>Pseudomonadota</taxon>
        <taxon>Betaproteobacteria</taxon>
        <taxon>Nitrosomonadales</taxon>
        <taxon>Sulfuricellaceae</taxon>
        <taxon>Sulfuriferula</taxon>
    </lineage>
</organism>
<feature type="coiled-coil region" evidence="1">
    <location>
        <begin position="39"/>
        <end position="73"/>
    </location>
</feature>
<keyword evidence="1" id="KW-0175">Coiled coil</keyword>
<evidence type="ECO:0000313" key="2">
    <source>
        <dbReference type="EMBL" id="BBP00831.1"/>
    </source>
</evidence>
<keyword evidence="3" id="KW-1185">Reference proteome</keyword>
<accession>A0A809RPR5</accession>
<proteinExistence type="predicted"/>
<name>A0A809RPR5_9PROT</name>
<dbReference type="AlphaFoldDB" id="A0A809RPR5"/>
<dbReference type="Proteomes" id="UP000463939">
    <property type="component" value="Chromosome"/>
</dbReference>
<evidence type="ECO:0000256" key="1">
    <source>
        <dbReference type="SAM" id="Coils"/>
    </source>
</evidence>
<dbReference type="KEGG" id="sniv:SFSGTM_15390"/>